<evidence type="ECO:0000256" key="1">
    <source>
        <dbReference type="ARBA" id="ARBA00005054"/>
    </source>
</evidence>
<feature type="binding site" evidence="6">
    <location>
        <begin position="12"/>
        <end position="14"/>
    </location>
    <ligand>
        <name>N(1)-(5-phospho-beta-D-ribosyl)glycinamide</name>
        <dbReference type="ChEBI" id="CHEBI:143788"/>
    </ligand>
</feature>
<feature type="binding site" evidence="6">
    <location>
        <position position="109"/>
    </location>
    <ligand>
        <name>(6R)-10-formyltetrahydrofolate</name>
        <dbReference type="ChEBI" id="CHEBI:195366"/>
    </ligand>
</feature>
<dbReference type="GO" id="GO:0005737">
    <property type="term" value="C:cytoplasm"/>
    <property type="evidence" value="ECO:0007669"/>
    <property type="project" value="TreeGrafter"/>
</dbReference>
<evidence type="ECO:0000256" key="3">
    <source>
        <dbReference type="ARBA" id="ARBA00022755"/>
    </source>
</evidence>
<dbReference type="EMBL" id="DTGZ01000012">
    <property type="protein sequence ID" value="HGV96802.1"/>
    <property type="molecule type" value="Genomic_DNA"/>
</dbReference>
<proteinExistence type="inferred from homology"/>
<feature type="site" description="Raises pKa of active site His" evidence="6">
    <location>
        <position position="147"/>
    </location>
</feature>
<evidence type="ECO:0000256" key="2">
    <source>
        <dbReference type="ARBA" id="ARBA00022679"/>
    </source>
</evidence>
<comment type="similarity">
    <text evidence="4 6">Belongs to the GART family.</text>
</comment>
<comment type="pathway">
    <text evidence="1 6">Purine metabolism; IMP biosynthesis via de novo pathway; N(2)-formyl-N(1)-(5-phospho-D-ribosyl)glycinamide from N(1)-(5-phospho-D-ribosyl)glycinamide (10-formyl THF route): step 1/1.</text>
</comment>
<comment type="function">
    <text evidence="6">Catalyzes the transfer of a formyl group from 10-formyltetrahydrofolate to 5-phospho-ribosyl-glycinamide (GAR), producing 5-phospho-ribosyl-N-formylglycinamide (FGAR) and tetrahydrofolate.</text>
</comment>
<dbReference type="GO" id="GO:0004644">
    <property type="term" value="F:phosphoribosylglycinamide formyltransferase activity"/>
    <property type="evidence" value="ECO:0007669"/>
    <property type="project" value="UniProtKB-UniRule"/>
</dbReference>
<dbReference type="GO" id="GO:0006189">
    <property type="term" value="P:'de novo' IMP biosynthetic process"/>
    <property type="evidence" value="ECO:0007669"/>
    <property type="project" value="UniProtKB-UniRule"/>
</dbReference>
<gene>
    <name evidence="6" type="primary">purN</name>
    <name evidence="8" type="ORF">ENV60_00695</name>
</gene>
<dbReference type="NCBIfam" id="TIGR00639">
    <property type="entry name" value="PurN"/>
    <property type="match status" value="1"/>
</dbReference>
<dbReference type="PANTHER" id="PTHR43369">
    <property type="entry name" value="PHOSPHORIBOSYLGLYCINAMIDE FORMYLTRANSFERASE"/>
    <property type="match status" value="1"/>
</dbReference>
<dbReference type="Pfam" id="PF00551">
    <property type="entry name" value="Formyl_trans_N"/>
    <property type="match status" value="1"/>
</dbReference>
<feature type="domain" description="Formyl transferase N-terminal" evidence="7">
    <location>
        <begin position="2"/>
        <end position="184"/>
    </location>
</feature>
<dbReference type="EC" id="2.1.2.2" evidence="6"/>
<dbReference type="Gene3D" id="3.40.50.170">
    <property type="entry name" value="Formyl transferase, N-terminal domain"/>
    <property type="match status" value="1"/>
</dbReference>
<keyword evidence="2 6" id="KW-0808">Transferase</keyword>
<dbReference type="PANTHER" id="PTHR43369:SF2">
    <property type="entry name" value="PHOSPHORIBOSYLGLYCINAMIDE FORMYLTRANSFERASE"/>
    <property type="match status" value="1"/>
</dbReference>
<organism evidence="8">
    <name type="scientific">candidate division WOR-3 bacterium</name>
    <dbReference type="NCBI Taxonomy" id="2052148"/>
    <lineage>
        <taxon>Bacteria</taxon>
        <taxon>Bacteria division WOR-3</taxon>
    </lineage>
</organism>
<evidence type="ECO:0000256" key="6">
    <source>
        <dbReference type="HAMAP-Rule" id="MF_01930"/>
    </source>
</evidence>
<keyword evidence="3 6" id="KW-0658">Purine biosynthesis</keyword>
<evidence type="ECO:0000256" key="4">
    <source>
        <dbReference type="ARBA" id="ARBA00038440"/>
    </source>
</evidence>
<dbReference type="HAMAP" id="MF_01930">
    <property type="entry name" value="PurN"/>
    <property type="match status" value="1"/>
</dbReference>
<protein>
    <recommendedName>
        <fullName evidence="6">Phosphoribosylglycinamide formyltransferase</fullName>
        <ecNumber evidence="6">2.1.2.2</ecNumber>
    </recommendedName>
    <alternativeName>
        <fullName evidence="6">5'-phosphoribosylglycinamide transformylase</fullName>
    </alternativeName>
    <alternativeName>
        <fullName evidence="6">GAR transformylase</fullName>
        <shortName evidence="6">GART</shortName>
    </alternativeName>
</protein>
<dbReference type="InterPro" id="IPR004607">
    <property type="entry name" value="GART"/>
</dbReference>
<reference evidence="8" key="1">
    <citation type="journal article" date="2020" name="mSystems">
        <title>Genome- and Community-Level Interaction Insights into Carbon Utilization and Element Cycling Functions of Hydrothermarchaeota in Hydrothermal Sediment.</title>
        <authorList>
            <person name="Zhou Z."/>
            <person name="Liu Y."/>
            <person name="Xu W."/>
            <person name="Pan J."/>
            <person name="Luo Z.H."/>
            <person name="Li M."/>
        </authorList>
    </citation>
    <scope>NUCLEOTIDE SEQUENCE [LARGE SCALE GENOMIC DNA]</scope>
    <source>
        <strain evidence="8">SpSt-774</strain>
    </source>
</reference>
<name>A0A7C4TCH6_UNCW3</name>
<dbReference type="AlphaFoldDB" id="A0A7C4TCH6"/>
<dbReference type="PROSITE" id="PS00373">
    <property type="entry name" value="GART"/>
    <property type="match status" value="1"/>
</dbReference>
<evidence type="ECO:0000256" key="5">
    <source>
        <dbReference type="ARBA" id="ARBA00047664"/>
    </source>
</evidence>
<dbReference type="SUPFAM" id="SSF53328">
    <property type="entry name" value="Formyltransferase"/>
    <property type="match status" value="1"/>
</dbReference>
<comment type="catalytic activity">
    <reaction evidence="5 6">
        <text>N(1)-(5-phospho-beta-D-ribosyl)glycinamide + (6R)-10-formyltetrahydrofolate = N(2)-formyl-N(1)-(5-phospho-beta-D-ribosyl)glycinamide + (6S)-5,6,7,8-tetrahydrofolate + H(+)</text>
        <dbReference type="Rhea" id="RHEA:15053"/>
        <dbReference type="ChEBI" id="CHEBI:15378"/>
        <dbReference type="ChEBI" id="CHEBI:57453"/>
        <dbReference type="ChEBI" id="CHEBI:143788"/>
        <dbReference type="ChEBI" id="CHEBI:147286"/>
        <dbReference type="ChEBI" id="CHEBI:195366"/>
        <dbReference type="EC" id="2.1.2.2"/>
    </reaction>
</comment>
<sequence>MKNIAVLASGRGSNLEAIIKNIENGTCQANLVIVISDNPDARALKIARQHNIKALYLDPGPKKTYLLPEYEENYVQVLKEHNTDLVCLAGFMRIIKKPLLTAFAGRILNIHPSLLPAFPGLDVQRKALEYGVKFSGCTVHFVDETVDGGPIIAQAVVPVLDNDTPETLAERILKEEHRIYTEAINLVLSGKYRIVGRRVIRE</sequence>
<accession>A0A7C4TCH6</accession>
<evidence type="ECO:0000259" key="7">
    <source>
        <dbReference type="Pfam" id="PF00551"/>
    </source>
</evidence>
<comment type="caution">
    <text evidence="6">Lacks conserved residue(s) required for the propagation of feature annotation.</text>
</comment>
<evidence type="ECO:0000313" key="8">
    <source>
        <dbReference type="EMBL" id="HGV96802.1"/>
    </source>
</evidence>
<dbReference type="CDD" id="cd08645">
    <property type="entry name" value="FMT_core_GART"/>
    <property type="match status" value="1"/>
</dbReference>
<dbReference type="InterPro" id="IPR002376">
    <property type="entry name" value="Formyl_transf_N"/>
</dbReference>
<dbReference type="InterPro" id="IPR001555">
    <property type="entry name" value="GART_AS"/>
</dbReference>
<feature type="active site" description="Proton donor" evidence="6">
    <location>
        <position position="111"/>
    </location>
</feature>
<comment type="caution">
    <text evidence="8">The sequence shown here is derived from an EMBL/GenBank/DDBJ whole genome shotgun (WGS) entry which is preliminary data.</text>
</comment>
<dbReference type="UniPathway" id="UPA00074">
    <property type="reaction ID" value="UER00126"/>
</dbReference>
<dbReference type="InterPro" id="IPR036477">
    <property type="entry name" value="Formyl_transf_N_sf"/>
</dbReference>
<feature type="binding site" evidence="6">
    <location>
        <begin position="92"/>
        <end position="95"/>
    </location>
    <ligand>
        <name>(6R)-10-formyltetrahydrofolate</name>
        <dbReference type="ChEBI" id="CHEBI:195366"/>
    </ligand>
</feature>